<dbReference type="PANTHER" id="PTHR43441">
    <property type="entry name" value="RIBOSOMAL-PROTEIN-SERINE ACETYLTRANSFERASE"/>
    <property type="match status" value="1"/>
</dbReference>
<gene>
    <name evidence="2" type="ORF">JOC28_000744</name>
</gene>
<dbReference type="SUPFAM" id="SSF55729">
    <property type="entry name" value="Acyl-CoA N-acyltransferases (Nat)"/>
    <property type="match status" value="1"/>
</dbReference>
<feature type="domain" description="N-acetyltransferase" evidence="1">
    <location>
        <begin position="50"/>
        <end position="191"/>
    </location>
</feature>
<evidence type="ECO:0000259" key="1">
    <source>
        <dbReference type="PROSITE" id="PS51186"/>
    </source>
</evidence>
<dbReference type="InterPro" id="IPR000182">
    <property type="entry name" value="GNAT_dom"/>
</dbReference>
<dbReference type="Pfam" id="PF13302">
    <property type="entry name" value="Acetyltransf_3"/>
    <property type="match status" value="1"/>
</dbReference>
<dbReference type="PROSITE" id="PS51186">
    <property type="entry name" value="GNAT"/>
    <property type="match status" value="1"/>
</dbReference>
<proteinExistence type="predicted"/>
<name>A0ABS2PQY5_9STRE</name>
<evidence type="ECO:0000313" key="3">
    <source>
        <dbReference type="Proteomes" id="UP000697472"/>
    </source>
</evidence>
<keyword evidence="3" id="KW-1185">Reference proteome</keyword>
<dbReference type="RefSeq" id="WP_205009289.1">
    <property type="nucleotide sequence ID" value="NZ_JAFBEH010000011.1"/>
</dbReference>
<reference evidence="2 3" key="1">
    <citation type="submission" date="2021-01" db="EMBL/GenBank/DDBJ databases">
        <title>Genomic Encyclopedia of Type Strains, Phase IV (KMG-IV): sequencing the most valuable type-strain genomes for metagenomic binning, comparative biology and taxonomic classification.</title>
        <authorList>
            <person name="Goeker M."/>
        </authorList>
    </citation>
    <scope>NUCLEOTIDE SEQUENCE [LARGE SCALE GENOMIC DNA]</scope>
    <source>
        <strain evidence="2 3">DSM 27382</strain>
    </source>
</reference>
<dbReference type="Gene3D" id="3.40.630.30">
    <property type="match status" value="1"/>
</dbReference>
<dbReference type="EMBL" id="JAFBEH010000011">
    <property type="protein sequence ID" value="MBM7642447.1"/>
    <property type="molecule type" value="Genomic_DNA"/>
</dbReference>
<dbReference type="InterPro" id="IPR016181">
    <property type="entry name" value="Acyl_CoA_acyltransferase"/>
</dbReference>
<comment type="caution">
    <text evidence="2">The sequence shown here is derived from an EMBL/GenBank/DDBJ whole genome shotgun (WGS) entry which is preliminary data.</text>
</comment>
<sequence>MVLNVYGQEVGPNLANYTVGAMPDIALIEGNYCRLEHIDAQEHLDDIADFYWRHVNPSDWTYMYGQPFTSKEAVRACLEDYQASENPYFFAIREKLSGKVLGTFSLMRIDPQNRVLEMGRVIYAPALQKTRAATEAQYLVMKYVFEELLYRRYEWKCDSLNKPSSQAAQRLGFRYEGTFRQHAVYKGRTRDTDWFSIVDSEWPGLKLAFEKWLAPENFDQDGQQKKSLKAFREN</sequence>
<dbReference type="Proteomes" id="UP000697472">
    <property type="component" value="Unassembled WGS sequence"/>
</dbReference>
<organism evidence="2 3">
    <name type="scientific">Streptococcus loxodontisalivarius</name>
    <dbReference type="NCBI Taxonomy" id="1349415"/>
    <lineage>
        <taxon>Bacteria</taxon>
        <taxon>Bacillati</taxon>
        <taxon>Bacillota</taxon>
        <taxon>Bacilli</taxon>
        <taxon>Lactobacillales</taxon>
        <taxon>Streptococcaceae</taxon>
        <taxon>Streptococcus</taxon>
    </lineage>
</organism>
<evidence type="ECO:0000313" key="2">
    <source>
        <dbReference type="EMBL" id="MBM7642447.1"/>
    </source>
</evidence>
<accession>A0ABS2PQY5</accession>
<protein>
    <submittedName>
        <fullName evidence="2">RimJ/RimL family protein N-acetyltransferase</fullName>
    </submittedName>
</protein>
<dbReference type="PANTHER" id="PTHR43441:SF2">
    <property type="entry name" value="FAMILY ACETYLTRANSFERASE, PUTATIVE (AFU_ORTHOLOGUE AFUA_7G00850)-RELATED"/>
    <property type="match status" value="1"/>
</dbReference>
<dbReference type="InterPro" id="IPR051908">
    <property type="entry name" value="Ribosomal_N-acetyltransferase"/>
</dbReference>